<dbReference type="AlphaFoldDB" id="A0A554LHZ4"/>
<feature type="domain" description="RNA polymerase alpha subunit C-terminal" evidence="2">
    <location>
        <begin position="294"/>
        <end position="352"/>
    </location>
</feature>
<dbReference type="InterPro" id="IPR011260">
    <property type="entry name" value="RNAP_asu_C"/>
</dbReference>
<dbReference type="EMBL" id="VMGK01000024">
    <property type="protein sequence ID" value="TSC92480.1"/>
    <property type="molecule type" value="Genomic_DNA"/>
</dbReference>
<feature type="coiled-coil region" evidence="1">
    <location>
        <begin position="245"/>
        <end position="272"/>
    </location>
</feature>
<evidence type="ECO:0000313" key="4">
    <source>
        <dbReference type="Proteomes" id="UP000315689"/>
    </source>
</evidence>
<organism evidence="3 4">
    <name type="scientific">Candidatus Berkelbacteria bacterium Licking1014_7</name>
    <dbReference type="NCBI Taxonomy" id="2017147"/>
    <lineage>
        <taxon>Bacteria</taxon>
        <taxon>Candidatus Berkelbacteria</taxon>
    </lineage>
</organism>
<keyword evidence="1" id="KW-0175">Coiled coil</keyword>
<evidence type="ECO:0000256" key="1">
    <source>
        <dbReference type="SAM" id="Coils"/>
    </source>
</evidence>
<gene>
    <name evidence="3" type="ORF">CEN89_659</name>
</gene>
<dbReference type="Gene3D" id="1.10.150.20">
    <property type="entry name" value="5' to 3' exonuclease, C-terminal subdomain"/>
    <property type="match status" value="1"/>
</dbReference>
<dbReference type="Gene3D" id="1.10.10.10">
    <property type="entry name" value="Winged helix-like DNA-binding domain superfamily/Winged helix DNA-binding domain"/>
    <property type="match status" value="1"/>
</dbReference>
<dbReference type="SUPFAM" id="SSF47789">
    <property type="entry name" value="C-terminal domain of RNA polymerase alpha subunit"/>
    <property type="match status" value="1"/>
</dbReference>
<dbReference type="InterPro" id="IPR036388">
    <property type="entry name" value="WH-like_DNA-bd_sf"/>
</dbReference>
<dbReference type="InterPro" id="IPR013324">
    <property type="entry name" value="RNA_pol_sigma_r3/r4-like"/>
</dbReference>
<sequence length="360" mass="41028">MTKRTRLPLEIKDRICLSVLYRVPDAAIARILRVSPITVRKYRIKILENEQQERISPNESLRRIIRGWAKNKGSGKETADFLYEAFIAPFLGGICEELRPIASFFAYPQNPTEWLCEMIFGRVDLDQLVTQWFEEEILKDEYRPTAIRERIKSRIRAGEILPDWQARADAINAVWDQLLPREAEVLRAYCGSGAERIRKDQEVADMLGVSTSRTNSIKHTACCKMQEIMRTQQGSLTWANIAFFKQQVEQRLKEQEKRLLQTESELADLRRRLDTIAAIASNSMAPDQLPPDSPDNSEIPITDICFTVRTHGCLVKTGIKTLGDLANCTEADLLSIRNFGQKCLDEIKAKLATFGLKLAG</sequence>
<dbReference type="GO" id="GO:0000428">
    <property type="term" value="C:DNA-directed RNA polymerase complex"/>
    <property type="evidence" value="ECO:0007669"/>
    <property type="project" value="UniProtKB-KW"/>
</dbReference>
<dbReference type="SUPFAM" id="SSF88659">
    <property type="entry name" value="Sigma3 and sigma4 domains of RNA polymerase sigma factors"/>
    <property type="match status" value="1"/>
</dbReference>
<evidence type="ECO:0000259" key="2">
    <source>
        <dbReference type="Pfam" id="PF03118"/>
    </source>
</evidence>
<reference evidence="3 4" key="1">
    <citation type="submission" date="2017-07" db="EMBL/GenBank/DDBJ databases">
        <title>Mechanisms for carbon and nitrogen cycling indicate functional differentiation within the Candidate Phyla Radiation.</title>
        <authorList>
            <person name="Danczak R.E."/>
            <person name="Johnston M.D."/>
            <person name="Kenah C."/>
            <person name="Slattery M."/>
            <person name="Wrighton K.C."/>
            <person name="Wilkins M.J."/>
        </authorList>
    </citation>
    <scope>NUCLEOTIDE SEQUENCE [LARGE SCALE GENOMIC DNA]</scope>
    <source>
        <strain evidence="3">Licking1014_7</strain>
    </source>
</reference>
<protein>
    <submittedName>
        <fullName evidence="3">DNA-directed RNA polymerase subunit alpha</fullName>
    </submittedName>
</protein>
<dbReference type="Pfam" id="PF03118">
    <property type="entry name" value="RNA_pol_A_CTD"/>
    <property type="match status" value="1"/>
</dbReference>
<comment type="caution">
    <text evidence="3">The sequence shown here is derived from an EMBL/GenBank/DDBJ whole genome shotgun (WGS) entry which is preliminary data.</text>
</comment>
<dbReference type="GO" id="GO:0006351">
    <property type="term" value="P:DNA-templated transcription"/>
    <property type="evidence" value="ECO:0007669"/>
    <property type="project" value="InterPro"/>
</dbReference>
<dbReference type="GO" id="GO:0003677">
    <property type="term" value="F:DNA binding"/>
    <property type="evidence" value="ECO:0007669"/>
    <property type="project" value="InterPro"/>
</dbReference>
<dbReference type="Proteomes" id="UP000315689">
    <property type="component" value="Unassembled WGS sequence"/>
</dbReference>
<dbReference type="GO" id="GO:0003899">
    <property type="term" value="F:DNA-directed RNA polymerase activity"/>
    <property type="evidence" value="ECO:0007669"/>
    <property type="project" value="InterPro"/>
</dbReference>
<name>A0A554LHZ4_9BACT</name>
<proteinExistence type="predicted"/>
<evidence type="ECO:0000313" key="3">
    <source>
        <dbReference type="EMBL" id="TSC92480.1"/>
    </source>
</evidence>
<accession>A0A554LHZ4</accession>
<keyword evidence="3" id="KW-0240">DNA-directed RNA polymerase</keyword>
<keyword evidence="3" id="KW-0804">Transcription</keyword>